<gene>
    <name evidence="9" type="ORF">WCV65_10385</name>
</gene>
<name>A0ABZ2NML8_9BACI</name>
<feature type="transmembrane region" description="Helical" evidence="7">
    <location>
        <begin position="220"/>
        <end position="242"/>
    </location>
</feature>
<dbReference type="SUPFAM" id="SSF161098">
    <property type="entry name" value="MetI-like"/>
    <property type="match status" value="1"/>
</dbReference>
<dbReference type="PANTHER" id="PTHR30193:SF37">
    <property type="entry name" value="INNER MEMBRANE ABC TRANSPORTER PERMEASE PROTEIN YCJO"/>
    <property type="match status" value="1"/>
</dbReference>
<dbReference type="InterPro" id="IPR035906">
    <property type="entry name" value="MetI-like_sf"/>
</dbReference>
<evidence type="ECO:0000256" key="5">
    <source>
        <dbReference type="ARBA" id="ARBA00022989"/>
    </source>
</evidence>
<keyword evidence="10" id="KW-1185">Reference proteome</keyword>
<sequence>MVVEKSKAMPMAIKKTNVETMKKAQRKKKLAPYLFVLPNLLIFLIFIIIPALMGLVYSFTSYNGVSDMKFTGLENYIRLFNNAEFWKIMLNTLIYAALVVPLVFAISLGIAMLMIKEMKARGLFRAIIFWPTMISFIIVGLSWKWIFGDSFGVITYLLEAGGLPPIKWLSDPVIAKITIVIATVWARVGFFMVIFIAGLQSIPASYYEAAQIDGANRSQLFWKITLPLLKPTSLLVFMLLIVESVKAYPLIFSLTGGGPAKETTLIVQYIFEFGFTKSEVGYASAMSVILFLLIGIFTLIQFKWAEGGKID</sequence>
<comment type="similarity">
    <text evidence="7">Belongs to the binding-protein-dependent transport system permease family.</text>
</comment>
<feature type="transmembrane region" description="Helical" evidence="7">
    <location>
        <begin position="173"/>
        <end position="199"/>
    </location>
</feature>
<keyword evidence="3" id="KW-1003">Cell membrane</keyword>
<keyword evidence="6 7" id="KW-0472">Membrane</keyword>
<evidence type="ECO:0000256" key="2">
    <source>
        <dbReference type="ARBA" id="ARBA00022448"/>
    </source>
</evidence>
<dbReference type="PROSITE" id="PS50928">
    <property type="entry name" value="ABC_TM1"/>
    <property type="match status" value="1"/>
</dbReference>
<reference evidence="9 10" key="1">
    <citation type="submission" date="2024-02" db="EMBL/GenBank/DDBJ databases">
        <title>Seven novel Bacillus-like species.</title>
        <authorList>
            <person name="Liu G."/>
        </authorList>
    </citation>
    <scope>NUCLEOTIDE SEQUENCE [LARGE SCALE GENOMIC DNA]</scope>
    <source>
        <strain evidence="9 10">FJAT-52054</strain>
    </source>
</reference>
<dbReference type="RefSeq" id="WP_231889985.1">
    <property type="nucleotide sequence ID" value="NZ_CP147407.1"/>
</dbReference>
<protein>
    <submittedName>
        <fullName evidence="9">Sugar ABC transporter permease</fullName>
    </submittedName>
</protein>
<evidence type="ECO:0000256" key="3">
    <source>
        <dbReference type="ARBA" id="ARBA00022475"/>
    </source>
</evidence>
<evidence type="ECO:0000259" key="8">
    <source>
        <dbReference type="PROSITE" id="PS50928"/>
    </source>
</evidence>
<evidence type="ECO:0000256" key="4">
    <source>
        <dbReference type="ARBA" id="ARBA00022692"/>
    </source>
</evidence>
<dbReference type="Pfam" id="PF00528">
    <property type="entry name" value="BPD_transp_1"/>
    <property type="match status" value="1"/>
</dbReference>
<dbReference type="Proteomes" id="UP001377337">
    <property type="component" value="Chromosome"/>
</dbReference>
<feature type="transmembrane region" description="Helical" evidence="7">
    <location>
        <begin position="30"/>
        <end position="59"/>
    </location>
</feature>
<evidence type="ECO:0000256" key="6">
    <source>
        <dbReference type="ARBA" id="ARBA00023136"/>
    </source>
</evidence>
<organism evidence="9 10">
    <name type="scientific">Metabacillus sediminis</name>
    <dbReference type="NCBI Taxonomy" id="3117746"/>
    <lineage>
        <taxon>Bacteria</taxon>
        <taxon>Bacillati</taxon>
        <taxon>Bacillota</taxon>
        <taxon>Bacilli</taxon>
        <taxon>Bacillales</taxon>
        <taxon>Bacillaceae</taxon>
        <taxon>Metabacillus</taxon>
    </lineage>
</organism>
<evidence type="ECO:0000256" key="7">
    <source>
        <dbReference type="RuleBase" id="RU363032"/>
    </source>
</evidence>
<keyword evidence="4 7" id="KW-0812">Transmembrane</keyword>
<evidence type="ECO:0000313" key="10">
    <source>
        <dbReference type="Proteomes" id="UP001377337"/>
    </source>
</evidence>
<evidence type="ECO:0000313" key="9">
    <source>
        <dbReference type="EMBL" id="WXB98860.1"/>
    </source>
</evidence>
<feature type="domain" description="ABC transmembrane type-1" evidence="8">
    <location>
        <begin position="89"/>
        <end position="301"/>
    </location>
</feature>
<dbReference type="EMBL" id="CP147407">
    <property type="protein sequence ID" value="WXB98860.1"/>
    <property type="molecule type" value="Genomic_DNA"/>
</dbReference>
<dbReference type="SUPFAM" id="SSF160964">
    <property type="entry name" value="MalF N-terminal region-like"/>
    <property type="match status" value="1"/>
</dbReference>
<comment type="subcellular location">
    <subcellularLocation>
        <location evidence="1 7">Cell membrane</location>
        <topology evidence="1 7">Multi-pass membrane protein</topology>
    </subcellularLocation>
</comment>
<feature type="transmembrane region" description="Helical" evidence="7">
    <location>
        <begin position="280"/>
        <end position="300"/>
    </location>
</feature>
<dbReference type="Gene3D" id="1.10.3720.10">
    <property type="entry name" value="MetI-like"/>
    <property type="match status" value="1"/>
</dbReference>
<keyword evidence="2 7" id="KW-0813">Transport</keyword>
<evidence type="ECO:0000256" key="1">
    <source>
        <dbReference type="ARBA" id="ARBA00004651"/>
    </source>
</evidence>
<keyword evidence="5 7" id="KW-1133">Transmembrane helix</keyword>
<accession>A0ABZ2NML8</accession>
<dbReference type="PANTHER" id="PTHR30193">
    <property type="entry name" value="ABC TRANSPORTER PERMEASE PROTEIN"/>
    <property type="match status" value="1"/>
</dbReference>
<feature type="transmembrane region" description="Helical" evidence="7">
    <location>
        <begin position="93"/>
        <end position="115"/>
    </location>
</feature>
<dbReference type="InterPro" id="IPR051393">
    <property type="entry name" value="ABC_transporter_permease"/>
</dbReference>
<dbReference type="InterPro" id="IPR000515">
    <property type="entry name" value="MetI-like"/>
</dbReference>
<proteinExistence type="inferred from homology"/>
<dbReference type="CDD" id="cd06261">
    <property type="entry name" value="TM_PBP2"/>
    <property type="match status" value="1"/>
</dbReference>
<feature type="transmembrane region" description="Helical" evidence="7">
    <location>
        <begin position="127"/>
        <end position="147"/>
    </location>
</feature>